<proteinExistence type="predicted"/>
<reference evidence="4 5" key="1">
    <citation type="submission" date="2023-01" db="EMBL/GenBank/DDBJ databases">
        <title>Analysis of 21 Apiospora genomes using comparative genomics revels a genus with tremendous synthesis potential of carbohydrate active enzymes and secondary metabolites.</title>
        <authorList>
            <person name="Sorensen T."/>
        </authorList>
    </citation>
    <scope>NUCLEOTIDE SEQUENCE [LARGE SCALE GENOMIC DNA]</scope>
    <source>
        <strain evidence="4 5">CBS 83171</strain>
    </source>
</reference>
<dbReference type="PROSITE" id="PS50118">
    <property type="entry name" value="HMG_BOX_2"/>
    <property type="match status" value="1"/>
</dbReference>
<dbReference type="Pfam" id="PF00505">
    <property type="entry name" value="HMG_box"/>
    <property type="match status" value="1"/>
</dbReference>
<keyword evidence="1" id="KW-0238">DNA-binding</keyword>
<feature type="region of interest" description="Disordered" evidence="2">
    <location>
        <begin position="55"/>
        <end position="127"/>
    </location>
</feature>
<dbReference type="SUPFAM" id="SSF47095">
    <property type="entry name" value="HMG-box"/>
    <property type="match status" value="2"/>
</dbReference>
<dbReference type="Proteomes" id="UP001446871">
    <property type="component" value="Unassembled WGS sequence"/>
</dbReference>
<feature type="compositionally biased region" description="Low complexity" evidence="2">
    <location>
        <begin position="77"/>
        <end position="107"/>
    </location>
</feature>
<dbReference type="Gene3D" id="1.10.30.10">
    <property type="entry name" value="High mobility group box domain"/>
    <property type="match status" value="2"/>
</dbReference>
<evidence type="ECO:0000256" key="1">
    <source>
        <dbReference type="PROSITE-ProRule" id="PRU00267"/>
    </source>
</evidence>
<comment type="caution">
    <text evidence="4">The sequence shown here is derived from an EMBL/GenBank/DDBJ whole genome shotgun (WGS) entry which is preliminary data.</text>
</comment>
<dbReference type="InterPro" id="IPR009071">
    <property type="entry name" value="HMG_box_dom"/>
</dbReference>
<accession>A0ABR1WIL2</accession>
<dbReference type="CDD" id="cd00084">
    <property type="entry name" value="HMG-box_SF"/>
    <property type="match status" value="1"/>
</dbReference>
<dbReference type="InterPro" id="IPR036910">
    <property type="entry name" value="HMG_box_dom_sf"/>
</dbReference>
<organism evidence="4 5">
    <name type="scientific">Apiospora saccharicola</name>
    <dbReference type="NCBI Taxonomy" id="335842"/>
    <lineage>
        <taxon>Eukaryota</taxon>
        <taxon>Fungi</taxon>
        <taxon>Dikarya</taxon>
        <taxon>Ascomycota</taxon>
        <taxon>Pezizomycotina</taxon>
        <taxon>Sordariomycetes</taxon>
        <taxon>Xylariomycetidae</taxon>
        <taxon>Amphisphaeriales</taxon>
        <taxon>Apiosporaceae</taxon>
        <taxon>Apiospora</taxon>
    </lineage>
</organism>
<sequence length="333" mass="36779">MPSFIGRIAARRLASSAAATSSSRLVIAKQLGRVSCPLQSSLPLLRAGFVRAYATPGRPKKTDTVATTQSTGRPRKTTAAAAGATKAPAKKAAAATKTKKAATATKSVKTKKKASPAPKPKKKELTEAQLAKKELLKIRLEKSELKKKALFTEPKALPSNPWMLYVTRQSAGTPVVGGMTAKMVTMAEEFKSLSHSEKEELQRVSDENKLKNAAAYKAWVESHKPEVIAEAQNARNLLKRKYDFPKANNSHRIQDDRQPKKSRSSWVFYFRARHGSGDYSNMSQQEALKAIAQEWKGLPTVDRQPFADLAAADLTRYKKQVEETLHREISPRR</sequence>
<evidence type="ECO:0000259" key="3">
    <source>
        <dbReference type="PROSITE" id="PS50118"/>
    </source>
</evidence>
<keyword evidence="1" id="KW-0539">Nucleus</keyword>
<feature type="domain" description="HMG box" evidence="3">
    <location>
        <begin position="259"/>
        <end position="325"/>
    </location>
</feature>
<evidence type="ECO:0000256" key="2">
    <source>
        <dbReference type="SAM" id="MobiDB-lite"/>
    </source>
</evidence>
<dbReference type="SMART" id="SM00398">
    <property type="entry name" value="HMG"/>
    <property type="match status" value="2"/>
</dbReference>
<evidence type="ECO:0000313" key="4">
    <source>
        <dbReference type="EMBL" id="KAK8083303.1"/>
    </source>
</evidence>
<evidence type="ECO:0000313" key="5">
    <source>
        <dbReference type="Proteomes" id="UP001446871"/>
    </source>
</evidence>
<name>A0ABR1WIL2_9PEZI</name>
<protein>
    <recommendedName>
        <fullName evidence="3">HMG box domain-containing protein</fullName>
    </recommendedName>
</protein>
<keyword evidence="5" id="KW-1185">Reference proteome</keyword>
<dbReference type="EMBL" id="JAQQWM010000001">
    <property type="protein sequence ID" value="KAK8083303.1"/>
    <property type="molecule type" value="Genomic_DNA"/>
</dbReference>
<feature type="compositionally biased region" description="Basic residues" evidence="2">
    <location>
        <begin position="108"/>
        <end position="122"/>
    </location>
</feature>
<gene>
    <name evidence="4" type="ORF">PG996_002084</name>
</gene>
<feature type="DNA-binding region" description="HMG box" evidence="1">
    <location>
        <begin position="259"/>
        <end position="325"/>
    </location>
</feature>